<proteinExistence type="predicted"/>
<comment type="caution">
    <text evidence="1">The sequence shown here is derived from an EMBL/GenBank/DDBJ whole genome shotgun (WGS) entry which is preliminary data.</text>
</comment>
<dbReference type="EMBL" id="BART01025884">
    <property type="protein sequence ID" value="GAG90958.1"/>
    <property type="molecule type" value="Genomic_DNA"/>
</dbReference>
<organism evidence="1">
    <name type="scientific">marine sediment metagenome</name>
    <dbReference type="NCBI Taxonomy" id="412755"/>
    <lineage>
        <taxon>unclassified sequences</taxon>
        <taxon>metagenomes</taxon>
        <taxon>ecological metagenomes</taxon>
    </lineage>
</organism>
<reference evidence="1" key="1">
    <citation type="journal article" date="2014" name="Front. Microbiol.">
        <title>High frequency of phylogenetically diverse reductive dehalogenase-homologous genes in deep subseafloor sedimentary metagenomes.</title>
        <authorList>
            <person name="Kawai M."/>
            <person name="Futagami T."/>
            <person name="Toyoda A."/>
            <person name="Takaki Y."/>
            <person name="Nishi S."/>
            <person name="Hori S."/>
            <person name="Arai W."/>
            <person name="Tsubouchi T."/>
            <person name="Morono Y."/>
            <person name="Uchiyama I."/>
            <person name="Ito T."/>
            <person name="Fujiyama A."/>
            <person name="Inagaki F."/>
            <person name="Takami H."/>
        </authorList>
    </citation>
    <scope>NUCLEOTIDE SEQUENCE</scope>
    <source>
        <strain evidence="1">Expedition CK06-06</strain>
    </source>
</reference>
<name>X1C3J0_9ZZZZ</name>
<protein>
    <submittedName>
        <fullName evidence="1">Uncharacterized protein</fullName>
    </submittedName>
</protein>
<feature type="non-terminal residue" evidence="1">
    <location>
        <position position="280"/>
    </location>
</feature>
<accession>X1C3J0</accession>
<feature type="non-terminal residue" evidence="1">
    <location>
        <position position="1"/>
    </location>
</feature>
<sequence length="280" mass="32186">SLREAEALAKRTWEAADVEQKKAIAKEAGLGRSIVSKGWLDMSPPEQRALTLAAIPDRSLHMGRVWEIADARYYMQALQEQTGLSFYDVYTRMEIGHGRAKQAANVIIQRLGTDPFLAPVRSNKESTQRVAQEAHARWLESQGKEAVHPENLTPNEEQAFAVTQGIYRSYHPYVRYLRVMRTTPNLEAFKREFPDAPEVELAIALELKNNMDKQGLWSFLVSCDWGVIEWYDPIMQNIPSLFPQEPNLDVARGEARLMARESADYREQLMERNYFQRLVT</sequence>
<dbReference type="AlphaFoldDB" id="X1C3J0"/>
<evidence type="ECO:0000313" key="1">
    <source>
        <dbReference type="EMBL" id="GAG90958.1"/>
    </source>
</evidence>
<gene>
    <name evidence="1" type="ORF">S01H4_46338</name>
</gene>